<evidence type="ECO:0000313" key="2">
    <source>
        <dbReference type="Proteomes" id="UP001589710"/>
    </source>
</evidence>
<protein>
    <submittedName>
        <fullName evidence="1">Glyoxalase</fullName>
    </submittedName>
</protein>
<dbReference type="Gene3D" id="3.10.180.10">
    <property type="entry name" value="2,3-Dihydroxybiphenyl 1,2-Dioxygenase, domain 1"/>
    <property type="match status" value="2"/>
</dbReference>
<accession>A0ABV5RNR1</accession>
<keyword evidence="2" id="KW-1185">Reference proteome</keyword>
<proteinExistence type="predicted"/>
<gene>
    <name evidence="1" type="ORF">ACFFTL_41200</name>
</gene>
<dbReference type="Proteomes" id="UP001589710">
    <property type="component" value="Unassembled WGS sequence"/>
</dbReference>
<dbReference type="InterPro" id="IPR029068">
    <property type="entry name" value="Glyas_Bleomycin-R_OHBP_Dase"/>
</dbReference>
<dbReference type="EMBL" id="JBHMCG010000182">
    <property type="protein sequence ID" value="MFB9578514.1"/>
    <property type="molecule type" value="Genomic_DNA"/>
</dbReference>
<sequence length="207" mass="21409">MTSIESVTLEVADPTAANRFYTAFGLGTQVRLRASEAPTTGFRGFALSLTVSQPATVNGFIGAALDAGATPLKPASKSLWGYGGVVQAPDGTIWKVATSARKDTGPATRQIEQIVLLLGAADVAASKQFYVDRGLAVAKSFGRKYVEFATSSCPVKLALYGHRALAKDVGVPADGTGSHRLMLGSDAGSFTDPDGFAWEAASPAPTP</sequence>
<name>A0ABV5RNR1_9ACTN</name>
<organism evidence="1 2">
    <name type="scientific">Streptomyces yanii</name>
    <dbReference type="NCBI Taxonomy" id="78510"/>
    <lineage>
        <taxon>Bacteria</taxon>
        <taxon>Bacillati</taxon>
        <taxon>Actinomycetota</taxon>
        <taxon>Actinomycetes</taxon>
        <taxon>Kitasatosporales</taxon>
        <taxon>Streptomycetaceae</taxon>
        <taxon>Streptomyces</taxon>
    </lineage>
</organism>
<evidence type="ECO:0000313" key="1">
    <source>
        <dbReference type="EMBL" id="MFB9578514.1"/>
    </source>
</evidence>
<dbReference type="RefSeq" id="WP_345512388.1">
    <property type="nucleotide sequence ID" value="NZ_BAAAXD010000015.1"/>
</dbReference>
<dbReference type="PANTHER" id="PTHR36503:SF1">
    <property type="entry name" value="BLR2520 PROTEIN"/>
    <property type="match status" value="1"/>
</dbReference>
<dbReference type="SUPFAM" id="SSF54593">
    <property type="entry name" value="Glyoxalase/Bleomycin resistance protein/Dihydroxybiphenyl dioxygenase"/>
    <property type="match status" value="2"/>
</dbReference>
<dbReference type="PANTHER" id="PTHR36503">
    <property type="entry name" value="BLR2520 PROTEIN"/>
    <property type="match status" value="1"/>
</dbReference>
<comment type="caution">
    <text evidence="1">The sequence shown here is derived from an EMBL/GenBank/DDBJ whole genome shotgun (WGS) entry which is preliminary data.</text>
</comment>
<reference evidence="1 2" key="1">
    <citation type="submission" date="2024-09" db="EMBL/GenBank/DDBJ databases">
        <authorList>
            <person name="Sun Q."/>
            <person name="Mori K."/>
        </authorList>
    </citation>
    <scope>NUCLEOTIDE SEQUENCE [LARGE SCALE GENOMIC DNA]</scope>
    <source>
        <strain evidence="1 2">JCM 3331</strain>
    </source>
</reference>